<proteinExistence type="predicted"/>
<name>A0AA88L3Z3_ARTSF</name>
<evidence type="ECO:0000313" key="2">
    <source>
        <dbReference type="Proteomes" id="UP001187531"/>
    </source>
</evidence>
<accession>A0AA88L3Z3</accession>
<sequence>MLHQCFEYPNQPHNKNLKRKLNEVSSITHQYPIVMNKKSLGDTTYETKLEKAKYALSIVRKIRTSIYATSKDLVQPRTAELVTANMLEKDLVQPSRYE</sequence>
<keyword evidence="2" id="KW-1185">Reference proteome</keyword>
<dbReference type="Proteomes" id="UP001187531">
    <property type="component" value="Unassembled WGS sequence"/>
</dbReference>
<dbReference type="AlphaFoldDB" id="A0AA88L3Z3"/>
<gene>
    <name evidence="1" type="ORF">QYM36_006686</name>
</gene>
<dbReference type="EMBL" id="JAVRJZ010000010">
    <property type="protein sequence ID" value="KAK2717988.1"/>
    <property type="molecule type" value="Genomic_DNA"/>
</dbReference>
<feature type="non-terminal residue" evidence="1">
    <location>
        <position position="98"/>
    </location>
</feature>
<dbReference type="InterPro" id="IPR036872">
    <property type="entry name" value="CH_dom_sf"/>
</dbReference>
<evidence type="ECO:0000313" key="1">
    <source>
        <dbReference type="EMBL" id="KAK2717988.1"/>
    </source>
</evidence>
<comment type="caution">
    <text evidence="1">The sequence shown here is derived from an EMBL/GenBank/DDBJ whole genome shotgun (WGS) entry which is preliminary data.</text>
</comment>
<organism evidence="1 2">
    <name type="scientific">Artemia franciscana</name>
    <name type="common">Brine shrimp</name>
    <name type="synonym">Artemia sanfranciscana</name>
    <dbReference type="NCBI Taxonomy" id="6661"/>
    <lineage>
        <taxon>Eukaryota</taxon>
        <taxon>Metazoa</taxon>
        <taxon>Ecdysozoa</taxon>
        <taxon>Arthropoda</taxon>
        <taxon>Crustacea</taxon>
        <taxon>Branchiopoda</taxon>
        <taxon>Anostraca</taxon>
        <taxon>Artemiidae</taxon>
        <taxon>Artemia</taxon>
    </lineage>
</organism>
<reference evidence="1" key="1">
    <citation type="submission" date="2023-07" db="EMBL/GenBank/DDBJ databases">
        <title>Chromosome-level genome assembly of Artemia franciscana.</title>
        <authorList>
            <person name="Jo E."/>
        </authorList>
    </citation>
    <scope>NUCLEOTIDE SEQUENCE</scope>
    <source>
        <tissue evidence="1">Whole body</tissue>
    </source>
</reference>
<dbReference type="Gene3D" id="1.10.418.10">
    <property type="entry name" value="Calponin-like domain"/>
    <property type="match status" value="1"/>
</dbReference>
<protein>
    <submittedName>
        <fullName evidence="1">Uncharacterized protein</fullName>
    </submittedName>
</protein>